<protein>
    <submittedName>
        <fullName evidence="2">Uncharacterized protein</fullName>
    </submittedName>
</protein>
<evidence type="ECO:0000313" key="2">
    <source>
        <dbReference type="EMBL" id="JAD48076.1"/>
    </source>
</evidence>
<reference evidence="2" key="1">
    <citation type="submission" date="2014-09" db="EMBL/GenBank/DDBJ databases">
        <authorList>
            <person name="Magalhaes I.L.F."/>
            <person name="Oliveira U."/>
            <person name="Santos F.R."/>
            <person name="Vidigal T.H.D.A."/>
            <person name="Brescovit A.D."/>
            <person name="Santos A.J."/>
        </authorList>
    </citation>
    <scope>NUCLEOTIDE SEQUENCE</scope>
    <source>
        <tissue evidence="2">Shoot tissue taken approximately 20 cm above the soil surface</tissue>
    </source>
</reference>
<keyword evidence="1" id="KW-0472">Membrane</keyword>
<accession>A0A0A9AAH7</accession>
<feature type="transmembrane region" description="Helical" evidence="1">
    <location>
        <begin position="33"/>
        <end position="56"/>
    </location>
</feature>
<evidence type="ECO:0000256" key="1">
    <source>
        <dbReference type="SAM" id="Phobius"/>
    </source>
</evidence>
<dbReference type="EMBL" id="GBRH01249819">
    <property type="protein sequence ID" value="JAD48076.1"/>
    <property type="molecule type" value="Transcribed_RNA"/>
</dbReference>
<proteinExistence type="predicted"/>
<dbReference type="AlphaFoldDB" id="A0A0A9AAH7"/>
<keyword evidence="1" id="KW-0812">Transmembrane</keyword>
<reference evidence="2" key="2">
    <citation type="journal article" date="2015" name="Data Brief">
        <title>Shoot transcriptome of the giant reed, Arundo donax.</title>
        <authorList>
            <person name="Barrero R.A."/>
            <person name="Guerrero F.D."/>
            <person name="Moolhuijzen P."/>
            <person name="Goolsby J.A."/>
            <person name="Tidwell J."/>
            <person name="Bellgard S.E."/>
            <person name="Bellgard M.I."/>
        </authorList>
    </citation>
    <scope>NUCLEOTIDE SEQUENCE</scope>
    <source>
        <tissue evidence="2">Shoot tissue taken approximately 20 cm above the soil surface</tissue>
    </source>
</reference>
<organism evidence="2">
    <name type="scientific">Arundo donax</name>
    <name type="common">Giant reed</name>
    <name type="synonym">Donax arundinaceus</name>
    <dbReference type="NCBI Taxonomy" id="35708"/>
    <lineage>
        <taxon>Eukaryota</taxon>
        <taxon>Viridiplantae</taxon>
        <taxon>Streptophyta</taxon>
        <taxon>Embryophyta</taxon>
        <taxon>Tracheophyta</taxon>
        <taxon>Spermatophyta</taxon>
        <taxon>Magnoliopsida</taxon>
        <taxon>Liliopsida</taxon>
        <taxon>Poales</taxon>
        <taxon>Poaceae</taxon>
        <taxon>PACMAD clade</taxon>
        <taxon>Arundinoideae</taxon>
        <taxon>Arundineae</taxon>
        <taxon>Arundo</taxon>
    </lineage>
</organism>
<sequence length="57" mass="6747">MTVIILQHILFVSYHDSNYFTAYSNWLLDNELAYLRFMILYFCITCGHVFSTSAYVP</sequence>
<name>A0A0A9AAH7_ARUDO</name>
<keyword evidence="1" id="KW-1133">Transmembrane helix</keyword>